<evidence type="ECO:0000313" key="2">
    <source>
        <dbReference type="EMBL" id="KNC85359.1"/>
    </source>
</evidence>
<accession>A0A0L0G8X3</accession>
<protein>
    <submittedName>
        <fullName evidence="2">Uncharacterized protein</fullName>
    </submittedName>
</protein>
<name>A0A0L0G8X3_9EUKA</name>
<dbReference type="GeneID" id="25902955"/>
<gene>
    <name evidence="2" type="ORF">SARC_02451</name>
</gene>
<dbReference type="AlphaFoldDB" id="A0A0L0G8X3"/>
<dbReference type="RefSeq" id="XP_014159261.1">
    <property type="nucleotide sequence ID" value="XM_014303786.1"/>
</dbReference>
<sequence>MGVSRINCEHEQIEEESDSGFESSIASTTMLVLLPDSRRDMAIQRINDRSTSMKLITGHTTDRIIDGSMRNYDIDLDGSSLVRATNS</sequence>
<evidence type="ECO:0000313" key="3">
    <source>
        <dbReference type="Proteomes" id="UP000054560"/>
    </source>
</evidence>
<reference evidence="2 3" key="1">
    <citation type="submission" date="2011-02" db="EMBL/GenBank/DDBJ databases">
        <title>The Genome Sequence of Sphaeroforma arctica JP610.</title>
        <authorList>
            <consortium name="The Broad Institute Genome Sequencing Platform"/>
            <person name="Russ C."/>
            <person name="Cuomo C."/>
            <person name="Young S.K."/>
            <person name="Zeng Q."/>
            <person name="Gargeya S."/>
            <person name="Alvarado L."/>
            <person name="Berlin A."/>
            <person name="Chapman S.B."/>
            <person name="Chen Z."/>
            <person name="Freedman E."/>
            <person name="Gellesch M."/>
            <person name="Goldberg J."/>
            <person name="Griggs A."/>
            <person name="Gujja S."/>
            <person name="Heilman E."/>
            <person name="Heiman D."/>
            <person name="Howarth C."/>
            <person name="Mehta T."/>
            <person name="Neiman D."/>
            <person name="Pearson M."/>
            <person name="Roberts A."/>
            <person name="Saif S."/>
            <person name="Shea T."/>
            <person name="Shenoy N."/>
            <person name="Sisk P."/>
            <person name="Stolte C."/>
            <person name="Sykes S."/>
            <person name="White J."/>
            <person name="Yandava C."/>
            <person name="Burger G."/>
            <person name="Gray M.W."/>
            <person name="Holland P.W.H."/>
            <person name="King N."/>
            <person name="Lang F.B.F."/>
            <person name="Roger A.J."/>
            <person name="Ruiz-Trillo I."/>
            <person name="Haas B."/>
            <person name="Nusbaum C."/>
            <person name="Birren B."/>
        </authorList>
    </citation>
    <scope>NUCLEOTIDE SEQUENCE [LARGE SCALE GENOMIC DNA]</scope>
    <source>
        <strain evidence="2 3">JP610</strain>
    </source>
</reference>
<organism evidence="2 3">
    <name type="scientific">Sphaeroforma arctica JP610</name>
    <dbReference type="NCBI Taxonomy" id="667725"/>
    <lineage>
        <taxon>Eukaryota</taxon>
        <taxon>Ichthyosporea</taxon>
        <taxon>Ichthyophonida</taxon>
        <taxon>Sphaeroforma</taxon>
    </lineage>
</organism>
<dbReference type="EMBL" id="KQ241706">
    <property type="protein sequence ID" value="KNC85359.1"/>
    <property type="molecule type" value="Genomic_DNA"/>
</dbReference>
<evidence type="ECO:0000256" key="1">
    <source>
        <dbReference type="SAM" id="MobiDB-lite"/>
    </source>
</evidence>
<keyword evidence="3" id="KW-1185">Reference proteome</keyword>
<feature type="region of interest" description="Disordered" evidence="1">
    <location>
        <begin position="1"/>
        <end position="21"/>
    </location>
</feature>
<proteinExistence type="predicted"/>
<dbReference type="Proteomes" id="UP000054560">
    <property type="component" value="Unassembled WGS sequence"/>
</dbReference>